<keyword evidence="2" id="KW-1185">Reference proteome</keyword>
<protein>
    <submittedName>
        <fullName evidence="1">Uncharacterized protein</fullName>
    </submittedName>
</protein>
<evidence type="ECO:0000313" key="1">
    <source>
        <dbReference type="EMBL" id="KAJ9652026.1"/>
    </source>
</evidence>
<gene>
    <name evidence="1" type="ORF">H2198_008727</name>
</gene>
<sequence length="146" mass="16375">MRSTLIRRLATPVSTPPATNLTRPNTSATNKSAPASSPSSPQSGTKSLRAPNRSKSKSPPLSLEHFLLRSRVLNLYRTIIRAIYQIPDPDARKEPIDHAKGEFMRNKDVTDTAQIRYLASTGKAEWDGMRRYVEELGARAKQMREK</sequence>
<organism evidence="1 2">
    <name type="scientific">Neophaeococcomyces mojaviensis</name>
    <dbReference type="NCBI Taxonomy" id="3383035"/>
    <lineage>
        <taxon>Eukaryota</taxon>
        <taxon>Fungi</taxon>
        <taxon>Dikarya</taxon>
        <taxon>Ascomycota</taxon>
        <taxon>Pezizomycotina</taxon>
        <taxon>Eurotiomycetes</taxon>
        <taxon>Chaetothyriomycetidae</taxon>
        <taxon>Chaetothyriales</taxon>
        <taxon>Chaetothyriales incertae sedis</taxon>
        <taxon>Neophaeococcomyces</taxon>
    </lineage>
</organism>
<name>A0ACC2ZWJ7_9EURO</name>
<accession>A0ACC2ZWJ7</accession>
<dbReference type="Proteomes" id="UP001172386">
    <property type="component" value="Unassembled WGS sequence"/>
</dbReference>
<dbReference type="EMBL" id="JAPDRQ010000222">
    <property type="protein sequence ID" value="KAJ9652026.1"/>
    <property type="molecule type" value="Genomic_DNA"/>
</dbReference>
<reference evidence="1" key="1">
    <citation type="submission" date="2022-10" db="EMBL/GenBank/DDBJ databases">
        <title>Culturing micro-colonial fungi from biological soil crusts in the Mojave desert and describing Neophaeococcomyces mojavensis, and introducing the new genera and species Taxawa tesnikishii.</title>
        <authorList>
            <person name="Kurbessoian T."/>
            <person name="Stajich J.E."/>
        </authorList>
    </citation>
    <scope>NUCLEOTIDE SEQUENCE</scope>
    <source>
        <strain evidence="1">JES_112</strain>
    </source>
</reference>
<comment type="caution">
    <text evidence="1">The sequence shown here is derived from an EMBL/GenBank/DDBJ whole genome shotgun (WGS) entry which is preliminary data.</text>
</comment>
<evidence type="ECO:0000313" key="2">
    <source>
        <dbReference type="Proteomes" id="UP001172386"/>
    </source>
</evidence>
<proteinExistence type="predicted"/>